<keyword evidence="1 2" id="KW-0597">Phosphoprotein</keyword>
<evidence type="ECO:0000313" key="5">
    <source>
        <dbReference type="Proteomes" id="UP000177649"/>
    </source>
</evidence>
<dbReference type="InterPro" id="IPR050595">
    <property type="entry name" value="Bact_response_regulator"/>
</dbReference>
<organism evidence="4 5">
    <name type="scientific">Candidatus Terrybacteria bacterium RIFCSPLOWO2_02_42_20</name>
    <dbReference type="NCBI Taxonomy" id="1802370"/>
    <lineage>
        <taxon>Bacteria</taxon>
        <taxon>Candidatus Terryibacteriota</taxon>
    </lineage>
</organism>
<dbReference type="STRING" id="1802370.A2Z62_01180"/>
<feature type="modified residue" description="4-aspartylphosphate" evidence="2">
    <location>
        <position position="57"/>
    </location>
</feature>
<accession>A0A1G2Q2Q2</accession>
<dbReference type="SUPFAM" id="SSF52172">
    <property type="entry name" value="CheY-like"/>
    <property type="match status" value="1"/>
</dbReference>
<dbReference type="InterPro" id="IPR001789">
    <property type="entry name" value="Sig_transdc_resp-reg_receiver"/>
</dbReference>
<evidence type="ECO:0000313" key="4">
    <source>
        <dbReference type="EMBL" id="OHA54319.1"/>
    </source>
</evidence>
<dbReference type="Gene3D" id="3.40.50.2300">
    <property type="match status" value="1"/>
</dbReference>
<gene>
    <name evidence="4" type="ORF">A2Z62_01180</name>
</gene>
<dbReference type="GO" id="GO:0000160">
    <property type="term" value="P:phosphorelay signal transduction system"/>
    <property type="evidence" value="ECO:0007669"/>
    <property type="project" value="InterPro"/>
</dbReference>
<dbReference type="PANTHER" id="PTHR44591">
    <property type="entry name" value="STRESS RESPONSE REGULATOR PROTEIN 1"/>
    <property type="match status" value="1"/>
</dbReference>
<evidence type="ECO:0000256" key="2">
    <source>
        <dbReference type="PROSITE-ProRule" id="PRU00169"/>
    </source>
</evidence>
<dbReference type="Pfam" id="PF00072">
    <property type="entry name" value="Response_reg"/>
    <property type="match status" value="1"/>
</dbReference>
<feature type="domain" description="Response regulatory" evidence="3">
    <location>
        <begin position="7"/>
        <end position="125"/>
    </location>
</feature>
<comment type="caution">
    <text evidence="4">The sequence shown here is derived from an EMBL/GenBank/DDBJ whole genome shotgun (WGS) entry which is preliminary data.</text>
</comment>
<dbReference type="Proteomes" id="UP000177649">
    <property type="component" value="Unassembled WGS sequence"/>
</dbReference>
<dbReference type="InterPro" id="IPR011006">
    <property type="entry name" value="CheY-like_superfamily"/>
</dbReference>
<reference evidence="4 5" key="1">
    <citation type="journal article" date="2016" name="Nat. Commun.">
        <title>Thousands of microbial genomes shed light on interconnected biogeochemical processes in an aquifer system.</title>
        <authorList>
            <person name="Anantharaman K."/>
            <person name="Brown C.T."/>
            <person name="Hug L.A."/>
            <person name="Sharon I."/>
            <person name="Castelle C.J."/>
            <person name="Probst A.J."/>
            <person name="Thomas B.C."/>
            <person name="Singh A."/>
            <person name="Wilkins M.J."/>
            <person name="Karaoz U."/>
            <person name="Brodie E.L."/>
            <person name="Williams K.H."/>
            <person name="Hubbard S.S."/>
            <person name="Banfield J.F."/>
        </authorList>
    </citation>
    <scope>NUCLEOTIDE SEQUENCE [LARGE SCALE GENOMIC DNA]</scope>
</reference>
<evidence type="ECO:0000259" key="3">
    <source>
        <dbReference type="PROSITE" id="PS50110"/>
    </source>
</evidence>
<dbReference type="SMART" id="SM00448">
    <property type="entry name" value="REC"/>
    <property type="match status" value="1"/>
</dbReference>
<protein>
    <recommendedName>
        <fullName evidence="3">Response regulatory domain-containing protein</fullName>
    </recommendedName>
</protein>
<sequence length="127" mass="14354">MDKTKHKILIIDDDEFLLDMYAVKFKEEGFEVELARGGKDALNKIKEGIYPEVVLLDVVMPGMDGFELLEIIRKEKLIPTSKIIILSNLSQKEHLDKGTNLGVADYVVKAYFTPSEVVKKVNTVLQS</sequence>
<evidence type="ECO:0000256" key="1">
    <source>
        <dbReference type="ARBA" id="ARBA00022553"/>
    </source>
</evidence>
<dbReference type="PROSITE" id="PS50110">
    <property type="entry name" value="RESPONSE_REGULATORY"/>
    <property type="match status" value="1"/>
</dbReference>
<dbReference type="EMBL" id="MHTA01000014">
    <property type="protein sequence ID" value="OHA54319.1"/>
    <property type="molecule type" value="Genomic_DNA"/>
</dbReference>
<proteinExistence type="predicted"/>
<name>A0A1G2Q2Q2_9BACT</name>
<dbReference type="PANTHER" id="PTHR44591:SF3">
    <property type="entry name" value="RESPONSE REGULATORY DOMAIN-CONTAINING PROTEIN"/>
    <property type="match status" value="1"/>
</dbReference>
<dbReference type="AlphaFoldDB" id="A0A1G2Q2Q2"/>